<gene>
    <name evidence="2" type="ORF">E2562_009806</name>
</gene>
<feature type="compositionally biased region" description="Basic and acidic residues" evidence="1">
    <location>
        <begin position="1"/>
        <end position="11"/>
    </location>
</feature>
<evidence type="ECO:0000313" key="3">
    <source>
        <dbReference type="Proteomes" id="UP000479710"/>
    </source>
</evidence>
<organism evidence="2 3">
    <name type="scientific">Oryza meyeriana var. granulata</name>
    <dbReference type="NCBI Taxonomy" id="110450"/>
    <lineage>
        <taxon>Eukaryota</taxon>
        <taxon>Viridiplantae</taxon>
        <taxon>Streptophyta</taxon>
        <taxon>Embryophyta</taxon>
        <taxon>Tracheophyta</taxon>
        <taxon>Spermatophyta</taxon>
        <taxon>Magnoliopsida</taxon>
        <taxon>Liliopsida</taxon>
        <taxon>Poales</taxon>
        <taxon>Poaceae</taxon>
        <taxon>BOP clade</taxon>
        <taxon>Oryzoideae</taxon>
        <taxon>Oryzeae</taxon>
        <taxon>Oryzinae</taxon>
        <taxon>Oryza</taxon>
        <taxon>Oryza meyeriana</taxon>
    </lineage>
</organism>
<accession>A0A6G1BTQ8</accession>
<sequence>MAPYEAGEKRQQCARPRKSSSGSSLGRQTGGEGGAVRGWGEAAATACKVGEKQRGGCGGLRRA</sequence>
<feature type="region of interest" description="Disordered" evidence="1">
    <location>
        <begin position="1"/>
        <end position="38"/>
    </location>
</feature>
<proteinExistence type="predicted"/>
<evidence type="ECO:0000256" key="1">
    <source>
        <dbReference type="SAM" id="MobiDB-lite"/>
    </source>
</evidence>
<feature type="compositionally biased region" description="Gly residues" evidence="1">
    <location>
        <begin position="28"/>
        <end position="37"/>
    </location>
</feature>
<protein>
    <submittedName>
        <fullName evidence="2">Uncharacterized protein</fullName>
    </submittedName>
</protein>
<dbReference type="AlphaFoldDB" id="A0A6G1BTQ8"/>
<keyword evidence="3" id="KW-1185">Reference proteome</keyword>
<comment type="caution">
    <text evidence="2">The sequence shown here is derived from an EMBL/GenBank/DDBJ whole genome shotgun (WGS) entry which is preliminary data.</text>
</comment>
<dbReference type="Proteomes" id="UP000479710">
    <property type="component" value="Unassembled WGS sequence"/>
</dbReference>
<dbReference type="EMBL" id="SPHZ02000011">
    <property type="protein sequence ID" value="KAF0891370.1"/>
    <property type="molecule type" value="Genomic_DNA"/>
</dbReference>
<name>A0A6G1BTQ8_9ORYZ</name>
<reference evidence="2 3" key="1">
    <citation type="submission" date="2019-11" db="EMBL/GenBank/DDBJ databases">
        <title>Whole genome sequence of Oryza granulata.</title>
        <authorList>
            <person name="Li W."/>
        </authorList>
    </citation>
    <scope>NUCLEOTIDE SEQUENCE [LARGE SCALE GENOMIC DNA]</scope>
    <source>
        <strain evidence="3">cv. Menghai</strain>
        <tissue evidence="2">Leaf</tissue>
    </source>
</reference>
<evidence type="ECO:0000313" key="2">
    <source>
        <dbReference type="EMBL" id="KAF0891370.1"/>
    </source>
</evidence>